<feature type="transmembrane region" description="Helical" evidence="9">
    <location>
        <begin position="152"/>
        <end position="175"/>
    </location>
</feature>
<dbReference type="AlphaFoldDB" id="A0A9W5TZA3"/>
<evidence type="ECO:0000256" key="7">
    <source>
        <dbReference type="ARBA" id="ARBA00022989"/>
    </source>
</evidence>
<accession>A0A9W5TZA3</accession>
<keyword evidence="6 9" id="KW-0769">Symport</keyword>
<feature type="transmembrane region" description="Helical" evidence="9">
    <location>
        <begin position="244"/>
        <end position="268"/>
    </location>
</feature>
<keyword evidence="8 9" id="KW-0472">Membrane</keyword>
<evidence type="ECO:0000313" key="10">
    <source>
        <dbReference type="EMBL" id="GGB48654.1"/>
    </source>
</evidence>
<keyword evidence="11" id="KW-1185">Reference proteome</keyword>
<evidence type="ECO:0000256" key="1">
    <source>
        <dbReference type="ARBA" id="ARBA00004651"/>
    </source>
</evidence>
<sequence>MGDILQAITSFLWGLPLILTILFAGVYFTIGSKLFQFAYLPHILKETLMKVFKKKESDAESKGIISSFEAVSTAIGGSVGVANIGGVSTAIAVGGPGAVFWMWICALFGMIIKTAEVTLSVHYRNTDENGDPYGGPTYYMEKGLGEERNFKYWMIPAVLFGFGIFGTFFVTLQNYTISEAVSSTFDIGMIPVSITLMLLIYYMIYGGIKHISKVAAKLVPFMVLFYVLAGIFIILSHFSQIGNVFSIIFQGAFGGTAAVGGFTGAAVAQVIRMGLARSVYSNEAGWGTSPMVHSTAKTDHPVKQGIWGAFEVFVDTIIVCSITAFTIIITGKWATGLSGAELTLSAFEAGVGDFGRIIITLSIFLFGLTTTSGWYLYYEILLRHLFKNKNVKIKKWFLKFFNWFYPIPGTLMVIYAVSFGLPGQTIWYFADITSAIPTFINVVVILILSKKFFALLHDYKARYLGIGKIDPDFALFYEDEKKGSVDKKDIL</sequence>
<dbReference type="Pfam" id="PF01235">
    <property type="entry name" value="Na_Ala_symp"/>
    <property type="match status" value="1"/>
</dbReference>
<dbReference type="PANTHER" id="PTHR30330">
    <property type="entry name" value="AGSS FAMILY TRANSPORTER, SODIUM-ALANINE"/>
    <property type="match status" value="1"/>
</dbReference>
<dbReference type="RefSeq" id="WP_188725386.1">
    <property type="nucleotide sequence ID" value="NZ_BMJD01000023.1"/>
</dbReference>
<feature type="transmembrane region" description="Helical" evidence="9">
    <location>
        <begin position="397"/>
        <end position="420"/>
    </location>
</feature>
<dbReference type="PRINTS" id="PR00175">
    <property type="entry name" value="NAALASMPORT"/>
</dbReference>
<evidence type="ECO:0000256" key="6">
    <source>
        <dbReference type="ARBA" id="ARBA00022847"/>
    </source>
</evidence>
<dbReference type="EMBL" id="BMJD01000023">
    <property type="protein sequence ID" value="GGB48654.1"/>
    <property type="molecule type" value="Genomic_DNA"/>
</dbReference>
<evidence type="ECO:0000256" key="2">
    <source>
        <dbReference type="ARBA" id="ARBA00009261"/>
    </source>
</evidence>
<feature type="transmembrane region" description="Helical" evidence="9">
    <location>
        <begin position="426"/>
        <end position="448"/>
    </location>
</feature>
<reference evidence="10" key="1">
    <citation type="journal article" date="2014" name="Int. J. Syst. Evol. Microbiol.">
        <title>Complete genome sequence of Corynebacterium casei LMG S-19264T (=DSM 44701T), isolated from a smear-ripened cheese.</title>
        <authorList>
            <consortium name="US DOE Joint Genome Institute (JGI-PGF)"/>
            <person name="Walter F."/>
            <person name="Albersmeier A."/>
            <person name="Kalinowski J."/>
            <person name="Ruckert C."/>
        </authorList>
    </citation>
    <scope>NUCLEOTIDE SEQUENCE</scope>
    <source>
        <strain evidence="10">CGMCC 1.15454</strain>
    </source>
</reference>
<feature type="transmembrane region" description="Helical" evidence="9">
    <location>
        <begin position="187"/>
        <end position="206"/>
    </location>
</feature>
<name>A0A9W5TZA3_9BACI</name>
<dbReference type="Proteomes" id="UP000621492">
    <property type="component" value="Unassembled WGS sequence"/>
</dbReference>
<evidence type="ECO:0000256" key="4">
    <source>
        <dbReference type="ARBA" id="ARBA00022475"/>
    </source>
</evidence>
<keyword evidence="5 9" id="KW-0812">Transmembrane</keyword>
<dbReference type="NCBIfam" id="TIGR00835">
    <property type="entry name" value="agcS"/>
    <property type="match status" value="1"/>
</dbReference>
<feature type="transmembrane region" description="Helical" evidence="9">
    <location>
        <begin position="12"/>
        <end position="30"/>
    </location>
</feature>
<keyword evidence="7 9" id="KW-1133">Transmembrane helix</keyword>
<feature type="transmembrane region" description="Helical" evidence="9">
    <location>
        <begin position="90"/>
        <end position="112"/>
    </location>
</feature>
<dbReference type="GO" id="GO:0005283">
    <property type="term" value="F:amino acid:sodium symporter activity"/>
    <property type="evidence" value="ECO:0007669"/>
    <property type="project" value="InterPro"/>
</dbReference>
<gene>
    <name evidence="10" type="ORF">GCM10011409_27780</name>
</gene>
<comment type="similarity">
    <text evidence="2 9">Belongs to the alanine or glycine:cation symporter (AGCS) (TC 2.A.25) family.</text>
</comment>
<proteinExistence type="inferred from homology"/>
<protein>
    <submittedName>
        <fullName evidence="10">Amino acid carrier protein</fullName>
    </submittedName>
</protein>
<evidence type="ECO:0000256" key="9">
    <source>
        <dbReference type="RuleBase" id="RU363064"/>
    </source>
</evidence>
<organism evidence="10 11">
    <name type="scientific">Lentibacillus populi</name>
    <dbReference type="NCBI Taxonomy" id="1827502"/>
    <lineage>
        <taxon>Bacteria</taxon>
        <taxon>Bacillati</taxon>
        <taxon>Bacillota</taxon>
        <taxon>Bacilli</taxon>
        <taxon>Bacillales</taxon>
        <taxon>Bacillaceae</taxon>
        <taxon>Lentibacillus</taxon>
    </lineage>
</organism>
<evidence type="ECO:0000256" key="5">
    <source>
        <dbReference type="ARBA" id="ARBA00022692"/>
    </source>
</evidence>
<dbReference type="PROSITE" id="PS00873">
    <property type="entry name" value="NA_ALANINE_SYMP"/>
    <property type="match status" value="1"/>
</dbReference>
<dbReference type="PANTHER" id="PTHR30330:SF14">
    <property type="entry name" value="SODIUM_AMINO ACID (ALANINE) SYMPORTER"/>
    <property type="match status" value="1"/>
</dbReference>
<evidence type="ECO:0000256" key="8">
    <source>
        <dbReference type="ARBA" id="ARBA00023136"/>
    </source>
</evidence>
<reference evidence="10" key="2">
    <citation type="submission" date="2020-09" db="EMBL/GenBank/DDBJ databases">
        <authorList>
            <person name="Sun Q."/>
            <person name="Zhou Y."/>
        </authorList>
    </citation>
    <scope>NUCLEOTIDE SEQUENCE</scope>
    <source>
        <strain evidence="10">CGMCC 1.15454</strain>
    </source>
</reference>
<dbReference type="InterPro" id="IPR001463">
    <property type="entry name" value="Na/Ala_symport"/>
</dbReference>
<comment type="caution">
    <text evidence="10">The sequence shown here is derived from an EMBL/GenBank/DDBJ whole genome shotgun (WGS) entry which is preliminary data.</text>
</comment>
<feature type="transmembrane region" description="Helical" evidence="9">
    <location>
        <begin position="354"/>
        <end position="377"/>
    </location>
</feature>
<dbReference type="Gene3D" id="1.20.1740.10">
    <property type="entry name" value="Amino acid/polyamine transporter I"/>
    <property type="match status" value="1"/>
</dbReference>
<evidence type="ECO:0000256" key="3">
    <source>
        <dbReference type="ARBA" id="ARBA00022448"/>
    </source>
</evidence>
<dbReference type="GO" id="GO:0005886">
    <property type="term" value="C:plasma membrane"/>
    <property type="evidence" value="ECO:0007669"/>
    <property type="project" value="UniProtKB-SubCell"/>
</dbReference>
<feature type="transmembrane region" description="Helical" evidence="9">
    <location>
        <begin position="312"/>
        <end position="334"/>
    </location>
</feature>
<keyword evidence="4 9" id="KW-1003">Cell membrane</keyword>
<comment type="subcellular location">
    <subcellularLocation>
        <location evidence="1 9">Cell membrane</location>
        <topology evidence="1 9">Multi-pass membrane protein</topology>
    </subcellularLocation>
</comment>
<evidence type="ECO:0000313" key="11">
    <source>
        <dbReference type="Proteomes" id="UP000621492"/>
    </source>
</evidence>
<keyword evidence="3 9" id="KW-0813">Transport</keyword>
<feature type="transmembrane region" description="Helical" evidence="9">
    <location>
        <begin position="218"/>
        <end position="238"/>
    </location>
</feature>